<dbReference type="EMBL" id="OD002317">
    <property type="protein sequence ID" value="CAD7404857.1"/>
    <property type="molecule type" value="Genomic_DNA"/>
</dbReference>
<keyword evidence="1" id="KW-1133">Transmembrane helix</keyword>
<evidence type="ECO:0000313" key="2">
    <source>
        <dbReference type="EMBL" id="CAD7404857.1"/>
    </source>
</evidence>
<dbReference type="AlphaFoldDB" id="A0A7R9CYM0"/>
<protein>
    <submittedName>
        <fullName evidence="2">Uncharacterized protein</fullName>
    </submittedName>
</protein>
<evidence type="ECO:0000256" key="1">
    <source>
        <dbReference type="SAM" id="Phobius"/>
    </source>
</evidence>
<sequence>MKQRNRLLHYLVKNNLGVQIISVECTEVVFHLSLQTNTGTLALDSTLSTTTPLVLIFRCGKILPLSLLSALGASHAHPTGCATQTPRKASRRPLLLLCTLLFFQLLVLTLYQRDERVTTSLEFHRRSRLNEPVEAKLGFEDSHTPTTLIDRNHGE</sequence>
<gene>
    <name evidence="2" type="ORF">TPSB3V08_LOCUS4695</name>
</gene>
<feature type="transmembrane region" description="Helical" evidence="1">
    <location>
        <begin position="94"/>
        <end position="111"/>
    </location>
</feature>
<keyword evidence="1" id="KW-0812">Transmembrane</keyword>
<reference evidence="2" key="1">
    <citation type="submission" date="2020-11" db="EMBL/GenBank/DDBJ databases">
        <authorList>
            <person name="Tran Van P."/>
        </authorList>
    </citation>
    <scope>NUCLEOTIDE SEQUENCE</scope>
</reference>
<organism evidence="2">
    <name type="scientific">Timema poppense</name>
    <name type="common">Walking stick</name>
    <dbReference type="NCBI Taxonomy" id="170557"/>
    <lineage>
        <taxon>Eukaryota</taxon>
        <taxon>Metazoa</taxon>
        <taxon>Ecdysozoa</taxon>
        <taxon>Arthropoda</taxon>
        <taxon>Hexapoda</taxon>
        <taxon>Insecta</taxon>
        <taxon>Pterygota</taxon>
        <taxon>Neoptera</taxon>
        <taxon>Polyneoptera</taxon>
        <taxon>Phasmatodea</taxon>
        <taxon>Timematodea</taxon>
        <taxon>Timematoidea</taxon>
        <taxon>Timematidae</taxon>
        <taxon>Timema</taxon>
    </lineage>
</organism>
<proteinExistence type="predicted"/>
<accession>A0A7R9CYM0</accession>
<keyword evidence="1" id="KW-0472">Membrane</keyword>
<name>A0A7R9CYM0_TIMPO</name>